<dbReference type="OrthoDB" id="8003813at2"/>
<dbReference type="Proteomes" id="UP000321750">
    <property type="component" value="Unassembled WGS sequence"/>
</dbReference>
<sequence>MTSDTQLDRTSAPLASVSEQTCPDTTDPFDAPLIENGRAASNSEDVSETPPTNTFEGFGSFSG</sequence>
<protein>
    <submittedName>
        <fullName evidence="2">Uncharacterized protein</fullName>
    </submittedName>
</protein>
<comment type="caution">
    <text evidence="2">The sequence shown here is derived from an EMBL/GenBank/DDBJ whole genome shotgun (WGS) entry which is preliminary data.</text>
</comment>
<feature type="compositionally biased region" description="Polar residues" evidence="1">
    <location>
        <begin position="39"/>
        <end position="63"/>
    </location>
</feature>
<dbReference type="EMBL" id="BJZV01000004">
    <property type="protein sequence ID" value="GEP09239.1"/>
    <property type="molecule type" value="Genomic_DNA"/>
</dbReference>
<reference evidence="2 3" key="1">
    <citation type="submission" date="2019-07" db="EMBL/GenBank/DDBJ databases">
        <title>Whole genome shotgun sequence of Methylobacterium gnaphalii NBRC 107716.</title>
        <authorList>
            <person name="Hosoyama A."/>
            <person name="Uohara A."/>
            <person name="Ohji S."/>
            <person name="Ichikawa N."/>
        </authorList>
    </citation>
    <scope>NUCLEOTIDE SEQUENCE [LARGE SCALE GENOMIC DNA]</scope>
    <source>
        <strain evidence="2 3">NBRC 107716</strain>
    </source>
</reference>
<name>A0A512JGY5_9HYPH</name>
<organism evidence="2 3">
    <name type="scientific">Methylobacterium gnaphalii</name>
    <dbReference type="NCBI Taxonomy" id="1010610"/>
    <lineage>
        <taxon>Bacteria</taxon>
        <taxon>Pseudomonadati</taxon>
        <taxon>Pseudomonadota</taxon>
        <taxon>Alphaproteobacteria</taxon>
        <taxon>Hyphomicrobiales</taxon>
        <taxon>Methylobacteriaceae</taxon>
        <taxon>Methylobacterium</taxon>
    </lineage>
</organism>
<proteinExistence type="predicted"/>
<dbReference type="RefSeq" id="WP_147045555.1">
    <property type="nucleotide sequence ID" value="NZ_BJZV01000004.1"/>
</dbReference>
<evidence type="ECO:0000313" key="2">
    <source>
        <dbReference type="EMBL" id="GEP09239.1"/>
    </source>
</evidence>
<evidence type="ECO:0000256" key="1">
    <source>
        <dbReference type="SAM" id="MobiDB-lite"/>
    </source>
</evidence>
<keyword evidence="3" id="KW-1185">Reference proteome</keyword>
<gene>
    <name evidence="2" type="ORF">MGN01_10840</name>
</gene>
<accession>A0A512JGY5</accession>
<dbReference type="AlphaFoldDB" id="A0A512JGY5"/>
<evidence type="ECO:0000313" key="3">
    <source>
        <dbReference type="Proteomes" id="UP000321750"/>
    </source>
</evidence>
<feature type="region of interest" description="Disordered" evidence="1">
    <location>
        <begin position="1"/>
        <end position="63"/>
    </location>
</feature>